<comment type="caution">
    <text evidence="2">The sequence shown here is derived from an EMBL/GenBank/DDBJ whole genome shotgun (WGS) entry which is preliminary data.</text>
</comment>
<feature type="non-terminal residue" evidence="2">
    <location>
        <position position="1"/>
    </location>
</feature>
<dbReference type="OrthoDB" id="4190694at2759"/>
<accession>A0A0H1BXB4</accession>
<keyword evidence="1" id="KW-1133">Transmembrane helix</keyword>
<protein>
    <submittedName>
        <fullName evidence="2">Uncharacterized protein</fullName>
    </submittedName>
</protein>
<keyword evidence="1" id="KW-0472">Membrane</keyword>
<dbReference type="Proteomes" id="UP000053573">
    <property type="component" value="Unassembled WGS sequence"/>
</dbReference>
<proteinExistence type="predicted"/>
<keyword evidence="3" id="KW-1185">Reference proteome</keyword>
<organism evidence="2 3">
    <name type="scientific">Blastomyces silverae</name>
    <dbReference type="NCBI Taxonomy" id="2060906"/>
    <lineage>
        <taxon>Eukaryota</taxon>
        <taxon>Fungi</taxon>
        <taxon>Dikarya</taxon>
        <taxon>Ascomycota</taxon>
        <taxon>Pezizomycotina</taxon>
        <taxon>Eurotiomycetes</taxon>
        <taxon>Eurotiomycetidae</taxon>
        <taxon>Onygenales</taxon>
        <taxon>Ajellomycetaceae</taxon>
        <taxon>Blastomyces</taxon>
    </lineage>
</organism>
<evidence type="ECO:0000313" key="2">
    <source>
        <dbReference type="EMBL" id="KLJ13706.1"/>
    </source>
</evidence>
<dbReference type="EMBL" id="LDEV01000114">
    <property type="protein sequence ID" value="KLJ13706.1"/>
    <property type="molecule type" value="Genomic_DNA"/>
</dbReference>
<feature type="non-terminal residue" evidence="2">
    <location>
        <position position="91"/>
    </location>
</feature>
<evidence type="ECO:0000313" key="3">
    <source>
        <dbReference type="Proteomes" id="UP000053573"/>
    </source>
</evidence>
<evidence type="ECO:0000256" key="1">
    <source>
        <dbReference type="SAM" id="Phobius"/>
    </source>
</evidence>
<name>A0A0H1BXB4_9EURO</name>
<dbReference type="AlphaFoldDB" id="A0A0H1BXB4"/>
<sequence length="91" mass="10726">IISYTQAEINSISLFREVTTLFSEVYTSISSQRSDISELIIYYSISLLAALSSSQLLYFYIYNSEKKIKMRDSLKYKNKILFKYYSFIQTL</sequence>
<gene>
    <name evidence="2" type="ORF">EMPG_09385</name>
</gene>
<keyword evidence="1" id="KW-0812">Transmembrane</keyword>
<feature type="transmembrane region" description="Helical" evidence="1">
    <location>
        <begin position="40"/>
        <end position="61"/>
    </location>
</feature>
<reference evidence="3" key="1">
    <citation type="journal article" date="2015" name="PLoS Genet.">
        <title>The dynamic genome and transcriptome of the human fungal pathogen Blastomyces and close relative Emmonsia.</title>
        <authorList>
            <person name="Munoz J.F."/>
            <person name="Gauthier G.M."/>
            <person name="Desjardins C.A."/>
            <person name="Gallo J.E."/>
            <person name="Holder J."/>
            <person name="Sullivan T.D."/>
            <person name="Marty A.J."/>
            <person name="Carmen J.C."/>
            <person name="Chen Z."/>
            <person name="Ding L."/>
            <person name="Gujja S."/>
            <person name="Magrini V."/>
            <person name="Misas E."/>
            <person name="Mitreva M."/>
            <person name="Priest M."/>
            <person name="Saif S."/>
            <person name="Whiston E.A."/>
            <person name="Young S."/>
            <person name="Zeng Q."/>
            <person name="Goldman W.E."/>
            <person name="Mardis E.R."/>
            <person name="Taylor J.W."/>
            <person name="McEwen J.G."/>
            <person name="Clay O.K."/>
            <person name="Klein B.S."/>
            <person name="Cuomo C.A."/>
        </authorList>
    </citation>
    <scope>NUCLEOTIDE SEQUENCE [LARGE SCALE GENOMIC DNA]</scope>
    <source>
        <strain evidence="3">UAMH 139</strain>
    </source>
</reference>